<dbReference type="Gene3D" id="2.60.40.4370">
    <property type="match status" value="1"/>
</dbReference>
<evidence type="ECO:0000259" key="1">
    <source>
        <dbReference type="Pfam" id="PF10419"/>
    </source>
</evidence>
<evidence type="ECO:0000313" key="2">
    <source>
        <dbReference type="EMBL" id="RKO83297.1"/>
    </source>
</evidence>
<gene>
    <name evidence="2" type="ORF">BDK51DRAFT_11868</name>
</gene>
<dbReference type="AlphaFoldDB" id="A0A4V1IPJ7"/>
<keyword evidence="3" id="KW-1185">Reference proteome</keyword>
<dbReference type="Proteomes" id="UP000269721">
    <property type="component" value="Unassembled WGS sequence"/>
</dbReference>
<feature type="non-terminal residue" evidence="2">
    <location>
        <position position="61"/>
    </location>
</feature>
<feature type="non-terminal residue" evidence="2">
    <location>
        <position position="1"/>
    </location>
</feature>
<evidence type="ECO:0000313" key="3">
    <source>
        <dbReference type="Proteomes" id="UP000269721"/>
    </source>
</evidence>
<organism evidence="2 3">
    <name type="scientific">Blyttiomyces helicus</name>
    <dbReference type="NCBI Taxonomy" id="388810"/>
    <lineage>
        <taxon>Eukaryota</taxon>
        <taxon>Fungi</taxon>
        <taxon>Fungi incertae sedis</taxon>
        <taxon>Chytridiomycota</taxon>
        <taxon>Chytridiomycota incertae sedis</taxon>
        <taxon>Chytridiomycetes</taxon>
        <taxon>Chytridiomycetes incertae sedis</taxon>
        <taxon>Blyttiomyces</taxon>
    </lineage>
</organism>
<dbReference type="InterPro" id="IPR019481">
    <property type="entry name" value="TFIIIC_triple_barrel"/>
</dbReference>
<accession>A0A4V1IPJ7</accession>
<dbReference type="OrthoDB" id="1877767at2759"/>
<sequence>QESYVVLDLGTDINEAMLNAAAASYDGLSFSGLDSSEPYLRVGNMVYRGVVEPTFGTDVIF</sequence>
<proteinExistence type="predicted"/>
<dbReference type="EMBL" id="ML001409">
    <property type="protein sequence ID" value="RKO83297.1"/>
    <property type="molecule type" value="Genomic_DNA"/>
</dbReference>
<dbReference type="Pfam" id="PF10419">
    <property type="entry name" value="TFIIIC_sub6"/>
    <property type="match status" value="1"/>
</dbReference>
<protein>
    <recommendedName>
        <fullName evidence="1">Transcription factor TFIIIC triple barrel domain-containing protein</fullName>
    </recommendedName>
</protein>
<reference evidence="3" key="1">
    <citation type="journal article" date="2018" name="Nat. Microbiol.">
        <title>Leveraging single-cell genomics to expand the fungal tree of life.</title>
        <authorList>
            <person name="Ahrendt S.R."/>
            <person name="Quandt C.A."/>
            <person name="Ciobanu D."/>
            <person name="Clum A."/>
            <person name="Salamov A."/>
            <person name="Andreopoulos B."/>
            <person name="Cheng J.F."/>
            <person name="Woyke T."/>
            <person name="Pelin A."/>
            <person name="Henrissat B."/>
            <person name="Reynolds N.K."/>
            <person name="Benny G.L."/>
            <person name="Smith M.E."/>
            <person name="James T.Y."/>
            <person name="Grigoriev I.V."/>
        </authorList>
    </citation>
    <scope>NUCLEOTIDE SEQUENCE [LARGE SCALE GENOMIC DNA]</scope>
</reference>
<name>A0A4V1IPJ7_9FUNG</name>
<feature type="domain" description="Transcription factor TFIIIC triple barrel" evidence="1">
    <location>
        <begin position="2"/>
        <end position="61"/>
    </location>
</feature>